<dbReference type="GO" id="GO:0016740">
    <property type="term" value="F:transferase activity"/>
    <property type="evidence" value="ECO:0007669"/>
    <property type="project" value="UniProtKB-KW"/>
</dbReference>
<comment type="caution">
    <text evidence="5">The sequence shown here is derived from an EMBL/GenBank/DDBJ whole genome shotgun (WGS) entry which is preliminary data.</text>
</comment>
<keyword evidence="6" id="KW-1185">Reference proteome</keyword>
<keyword evidence="1 5" id="KW-0808">Transferase</keyword>
<dbReference type="EMBL" id="FXUL01000009">
    <property type="protein sequence ID" value="SMP63192.1"/>
    <property type="molecule type" value="Genomic_DNA"/>
</dbReference>
<evidence type="ECO:0000313" key="6">
    <source>
        <dbReference type="Proteomes" id="UP001158049"/>
    </source>
</evidence>
<protein>
    <submittedName>
        <fullName evidence="5">Phosphoribosyl-dephospho-CoA transferase</fullName>
    </submittedName>
</protein>
<evidence type="ECO:0000256" key="1">
    <source>
        <dbReference type="ARBA" id="ARBA00022679"/>
    </source>
</evidence>
<dbReference type="Pfam" id="PF20866">
    <property type="entry name" value="MdcG_N"/>
    <property type="match status" value="1"/>
</dbReference>
<dbReference type="Pfam" id="PF10620">
    <property type="entry name" value="MdcG"/>
    <property type="match status" value="1"/>
</dbReference>
<keyword evidence="2" id="KW-0548">Nucleotidyltransferase</keyword>
<dbReference type="InterPro" id="IPR049180">
    <property type="entry name" value="MdcG_C"/>
</dbReference>
<dbReference type="NCBIfam" id="TIGR03135">
    <property type="entry name" value="malonate_mdcG"/>
    <property type="match status" value="1"/>
</dbReference>
<evidence type="ECO:0000256" key="2">
    <source>
        <dbReference type="ARBA" id="ARBA00022695"/>
    </source>
</evidence>
<evidence type="ECO:0000313" key="5">
    <source>
        <dbReference type="EMBL" id="SMP63192.1"/>
    </source>
</evidence>
<dbReference type="InterPro" id="IPR048903">
    <property type="entry name" value="MdcG_N"/>
</dbReference>
<feature type="domain" description="Phosphoribosyl-dephospho-CoA transferase MdcG C-terminal" evidence="3">
    <location>
        <begin position="97"/>
        <end position="212"/>
    </location>
</feature>
<dbReference type="InterPro" id="IPR017557">
    <property type="entry name" value="Holo-ACP_synthase"/>
</dbReference>
<dbReference type="RefSeq" id="WP_283442704.1">
    <property type="nucleotide sequence ID" value="NZ_FXUL01000009.1"/>
</dbReference>
<reference evidence="5 6" key="1">
    <citation type="submission" date="2017-05" db="EMBL/GenBank/DDBJ databases">
        <authorList>
            <person name="Varghese N."/>
            <person name="Submissions S."/>
        </authorList>
    </citation>
    <scope>NUCLEOTIDE SEQUENCE [LARGE SCALE GENOMIC DNA]</scope>
    <source>
        <strain evidence="5 6">DSM 26001</strain>
    </source>
</reference>
<accession>A0ABY1Q8M1</accession>
<dbReference type="Proteomes" id="UP001158049">
    <property type="component" value="Unassembled WGS sequence"/>
</dbReference>
<gene>
    <name evidence="5" type="ORF">SAMN06295970_10927</name>
</gene>
<evidence type="ECO:0000259" key="3">
    <source>
        <dbReference type="Pfam" id="PF10620"/>
    </source>
</evidence>
<name>A0ABY1Q8M1_9BURK</name>
<organism evidence="5 6">
    <name type="scientific">Noviherbaspirillum suwonense</name>
    <dbReference type="NCBI Taxonomy" id="1224511"/>
    <lineage>
        <taxon>Bacteria</taxon>
        <taxon>Pseudomonadati</taxon>
        <taxon>Pseudomonadota</taxon>
        <taxon>Betaproteobacteria</taxon>
        <taxon>Burkholderiales</taxon>
        <taxon>Oxalobacteraceae</taxon>
        <taxon>Noviherbaspirillum</taxon>
    </lineage>
</organism>
<feature type="domain" description="Phosphoribosyl-dephospho-CoA transferase MdcG N-terminal" evidence="4">
    <location>
        <begin position="4"/>
        <end position="88"/>
    </location>
</feature>
<sequence length="227" mass="25031">MLARHDLVWLCDDGWRHVRRTAPDSLAQQAMDQWRGADWPATVRRQDTGCSPGEVCLGITLPRDSAAGARTRVSLRCLQAHIRRAIRPLRLDAADAAIFPQWARAWQAWRSVVEEAGLDVRVYGSLAMEVLTGRPYLTDRSDIDLLFFPASPEQLRAGAALFAGCPGGLPLDGEIIFPSGRAVAWKEWCQTALQDSRNRVLVKQIDGVRLCSVAELQAELGEAACVS</sequence>
<evidence type="ECO:0000259" key="4">
    <source>
        <dbReference type="Pfam" id="PF20866"/>
    </source>
</evidence>
<proteinExistence type="predicted"/>